<organism evidence="2 3">
    <name type="scientific">Candidatus Wallbacteria bacterium GWC2_49_35</name>
    <dbReference type="NCBI Taxonomy" id="1817813"/>
    <lineage>
        <taxon>Bacteria</taxon>
        <taxon>Candidatus Walliibacteriota</taxon>
    </lineage>
</organism>
<protein>
    <recommendedName>
        <fullName evidence="1">DUF3857 domain-containing protein</fullName>
    </recommendedName>
</protein>
<proteinExistence type="predicted"/>
<dbReference type="Pfam" id="PF12969">
    <property type="entry name" value="DUF3857"/>
    <property type="match status" value="1"/>
</dbReference>
<dbReference type="InterPro" id="IPR024618">
    <property type="entry name" value="DUF3857"/>
</dbReference>
<dbReference type="SUPFAM" id="SSF54001">
    <property type="entry name" value="Cysteine proteinases"/>
    <property type="match status" value="1"/>
</dbReference>
<feature type="domain" description="DUF3857" evidence="1">
    <location>
        <begin position="129"/>
        <end position="299"/>
    </location>
</feature>
<evidence type="ECO:0000313" key="2">
    <source>
        <dbReference type="EMBL" id="OGM03134.1"/>
    </source>
</evidence>
<accession>A0A1F7WJX7</accession>
<name>A0A1F7WJX7_9BACT</name>
<reference evidence="2 3" key="1">
    <citation type="journal article" date="2016" name="Nat. Commun.">
        <title>Thousands of microbial genomes shed light on interconnected biogeochemical processes in an aquifer system.</title>
        <authorList>
            <person name="Anantharaman K."/>
            <person name="Brown C.T."/>
            <person name="Hug L.A."/>
            <person name="Sharon I."/>
            <person name="Castelle C.J."/>
            <person name="Probst A.J."/>
            <person name="Thomas B.C."/>
            <person name="Singh A."/>
            <person name="Wilkins M.J."/>
            <person name="Karaoz U."/>
            <person name="Brodie E.L."/>
            <person name="Williams K.H."/>
            <person name="Hubbard S.S."/>
            <person name="Banfield J.F."/>
        </authorList>
    </citation>
    <scope>NUCLEOTIDE SEQUENCE [LARGE SCALE GENOMIC DNA]</scope>
</reference>
<dbReference type="InterPro" id="IPR038765">
    <property type="entry name" value="Papain-like_cys_pep_sf"/>
</dbReference>
<dbReference type="Gene3D" id="2.60.120.1130">
    <property type="match status" value="1"/>
</dbReference>
<dbReference type="AlphaFoldDB" id="A0A1F7WJX7"/>
<dbReference type="EMBL" id="MGFH01000187">
    <property type="protein sequence ID" value="OGM03134.1"/>
    <property type="molecule type" value="Genomic_DNA"/>
</dbReference>
<comment type="caution">
    <text evidence="2">The sequence shown here is derived from an EMBL/GenBank/DDBJ whole genome shotgun (WGS) entry which is preliminary data.</text>
</comment>
<evidence type="ECO:0000259" key="1">
    <source>
        <dbReference type="Pfam" id="PF12969"/>
    </source>
</evidence>
<sequence length="711" mass="81360">MKKHRATKNYGKYFRIVILLFALTAAVLTIGGFAAADVIHLKNGDKISGNVTLKDGMVTVKPPYTEKLLIGFKEIDKIDVTQTKDTEELSAVKDDVLIKACADKIDESQYPNAGHVYLLSEENDIINEDGTVVTRSRSIVKVLKERSLDASNFVRSFKKDEESIEIVHARSVSPDGIVSNLRSDAVKYTDKYLSLPMYDKVKILQFSVPEVKIGSVIDVELVTRSYKADCLNPLTYRKYFMSYEPVRHSKFTLTHHKNIKNIEYKKYFIKEGKDTDDVVINRETTGEVVVYSFEKRDIPDYIDEPVMPPFSYFVPNVKFVQKFKLSDIAAELKNRIAPKAVLDDKMKSDLAMIIKDRKTAKDKAKAIYGYLATNIKHAGIEATIDDYRPNDAAKIYSEKYASLFDRSVLLYTFLKEAGLSCDICFGTDRNSYKFDEEMLSVYDFDNILVECENEYLYASSEYYPYGVIPESYKDNGYFKIFKFNNKLTELSHDKFERSFTDDMLTLDIAPDAKTVFNLQELAHGSSDPSFRAGYKNLKPIKRKQSFEQVASSIANGGKLINYTLTDVENHEEKQGCTIDFESDNYVSKLGDMYMLVPLPLSSVYTGFVSKEDRRFDMFFDNYNLDSVSVSIKLPAGYKVKYLPKSIEKANDYFKISMKLKYDEKKNEVVFTKNSETLKKIVPVVDFKKMKELFEAAATLKKERMILEKAVN</sequence>
<dbReference type="Gene3D" id="3.10.620.30">
    <property type="match status" value="1"/>
</dbReference>
<dbReference type="STRING" id="1817813.A2008_03095"/>
<dbReference type="Gene3D" id="2.60.40.3140">
    <property type="match status" value="1"/>
</dbReference>
<evidence type="ECO:0000313" key="3">
    <source>
        <dbReference type="Proteomes" id="UP000178735"/>
    </source>
</evidence>
<gene>
    <name evidence="2" type="ORF">A2008_03095</name>
</gene>
<dbReference type="Proteomes" id="UP000178735">
    <property type="component" value="Unassembled WGS sequence"/>
</dbReference>